<dbReference type="SUPFAM" id="SSF47413">
    <property type="entry name" value="lambda repressor-like DNA-binding domains"/>
    <property type="match status" value="1"/>
</dbReference>
<evidence type="ECO:0000256" key="3">
    <source>
        <dbReference type="ARBA" id="ARBA00023125"/>
    </source>
</evidence>
<evidence type="ECO:0000256" key="2">
    <source>
        <dbReference type="ARBA" id="ARBA00023015"/>
    </source>
</evidence>
<keyword evidence="3" id="KW-0238">DNA-binding</keyword>
<dbReference type="InterPro" id="IPR046335">
    <property type="entry name" value="LacI/GalR-like_sensor"/>
</dbReference>
<dbReference type="Pfam" id="PF00356">
    <property type="entry name" value="LacI"/>
    <property type="match status" value="1"/>
</dbReference>
<dbReference type="SMART" id="SM00354">
    <property type="entry name" value="HTH_LACI"/>
    <property type="match status" value="1"/>
</dbReference>
<dbReference type="InterPro" id="IPR000843">
    <property type="entry name" value="HTH_LacI"/>
</dbReference>
<protein>
    <submittedName>
        <fullName evidence="6">LacI family transcriptional regulator</fullName>
    </submittedName>
</protein>
<dbReference type="PROSITE" id="PS50932">
    <property type="entry name" value="HTH_LACI_2"/>
    <property type="match status" value="1"/>
</dbReference>
<evidence type="ECO:0000256" key="1">
    <source>
        <dbReference type="ARBA" id="ARBA00022491"/>
    </source>
</evidence>
<dbReference type="InterPro" id="IPR010982">
    <property type="entry name" value="Lambda_DNA-bd_dom_sf"/>
</dbReference>
<dbReference type="PANTHER" id="PTHR30146">
    <property type="entry name" value="LACI-RELATED TRANSCRIPTIONAL REPRESSOR"/>
    <property type="match status" value="1"/>
</dbReference>
<keyword evidence="2" id="KW-0805">Transcription regulation</keyword>
<feature type="domain" description="HTH lacI-type" evidence="5">
    <location>
        <begin position="12"/>
        <end position="66"/>
    </location>
</feature>
<gene>
    <name evidence="6" type="ORF">IQ26_07226</name>
</gene>
<keyword evidence="1" id="KW-0678">Repressor</keyword>
<dbReference type="SUPFAM" id="SSF53822">
    <property type="entry name" value="Periplasmic binding protein-like I"/>
    <property type="match status" value="1"/>
</dbReference>
<dbReference type="Gene3D" id="3.40.50.2300">
    <property type="match status" value="2"/>
</dbReference>
<dbReference type="PANTHER" id="PTHR30146:SF148">
    <property type="entry name" value="HTH-TYPE TRANSCRIPTIONAL REPRESSOR PURR-RELATED"/>
    <property type="match status" value="1"/>
</dbReference>
<evidence type="ECO:0000313" key="6">
    <source>
        <dbReference type="EMBL" id="TWI18933.1"/>
    </source>
</evidence>
<dbReference type="RefSeq" id="WP_145723163.1">
    <property type="nucleotide sequence ID" value="NZ_BSPF01000045.1"/>
</dbReference>
<dbReference type="GO" id="GO:0000976">
    <property type="term" value="F:transcription cis-regulatory region binding"/>
    <property type="evidence" value="ECO:0007669"/>
    <property type="project" value="TreeGrafter"/>
</dbReference>
<organism evidence="6 7">
    <name type="scientific">Mesorhizobium tianshanense</name>
    <dbReference type="NCBI Taxonomy" id="39844"/>
    <lineage>
        <taxon>Bacteria</taxon>
        <taxon>Pseudomonadati</taxon>
        <taxon>Pseudomonadota</taxon>
        <taxon>Alphaproteobacteria</taxon>
        <taxon>Hyphomicrobiales</taxon>
        <taxon>Phyllobacteriaceae</taxon>
        <taxon>Mesorhizobium</taxon>
    </lineage>
</organism>
<keyword evidence="7" id="KW-1185">Reference proteome</keyword>
<reference evidence="6 7" key="1">
    <citation type="journal article" date="2015" name="Stand. Genomic Sci.">
        <title>Genomic Encyclopedia of Bacterial and Archaeal Type Strains, Phase III: the genomes of soil and plant-associated and newly described type strains.</title>
        <authorList>
            <person name="Whitman W.B."/>
            <person name="Woyke T."/>
            <person name="Klenk H.P."/>
            <person name="Zhou Y."/>
            <person name="Lilburn T.G."/>
            <person name="Beck B.J."/>
            <person name="De Vos P."/>
            <person name="Vandamme P."/>
            <person name="Eisen J.A."/>
            <person name="Garrity G."/>
            <person name="Hugenholtz P."/>
            <person name="Kyrpides N.C."/>
        </authorList>
    </citation>
    <scope>NUCLEOTIDE SEQUENCE [LARGE SCALE GENOMIC DNA]</scope>
    <source>
        <strain evidence="6 7">CGMCC 1.2546</strain>
    </source>
</reference>
<dbReference type="Proteomes" id="UP000317122">
    <property type="component" value="Unassembled WGS sequence"/>
</dbReference>
<name>A0A562MG87_9HYPH</name>
<sequence>MSSDASPAPAPVTLREVAASAGVSVATASKALNGQGRMTAETRERIRETARRLGFRPNSLAQSLLRRRSFTVGLLTNDTYGRFSLPLMSGVSDALVDAGVSVFLCNVEDDTRLAQLHVEAMLDKRVDGIIATGKRIDRHLPVDLANLRIPVIYAFTQPDPGAIAFVSDDSGGARLAVEHFCRLGRKRIAHVTGPASFAVVHERAQAYRDVLTEKGLPVMEPLLGSWSEAWGHEAVKKLFDGQGKLSKTGSEKPDAVFCGNDQIARGVIDALRERGLGVPDDVGVIGFDNWQIVAEATRPPLTSVDMNLAALGREAGLTLLSLVGGQPAAPGIRKLPCRLVVRQSCGRPPDG</sequence>
<evidence type="ECO:0000259" key="5">
    <source>
        <dbReference type="PROSITE" id="PS50932"/>
    </source>
</evidence>
<dbReference type="CDD" id="cd01392">
    <property type="entry name" value="HTH_LacI"/>
    <property type="match status" value="1"/>
</dbReference>
<dbReference type="Pfam" id="PF13377">
    <property type="entry name" value="Peripla_BP_3"/>
    <property type="match status" value="1"/>
</dbReference>
<dbReference type="OrthoDB" id="8433438at2"/>
<dbReference type="CDD" id="cd06288">
    <property type="entry name" value="PBP1_sucrose_transcription_regulator"/>
    <property type="match status" value="1"/>
</dbReference>
<comment type="caution">
    <text evidence="6">The sequence shown here is derived from an EMBL/GenBank/DDBJ whole genome shotgun (WGS) entry which is preliminary data.</text>
</comment>
<dbReference type="Gene3D" id="1.10.260.40">
    <property type="entry name" value="lambda repressor-like DNA-binding domains"/>
    <property type="match status" value="1"/>
</dbReference>
<dbReference type="GO" id="GO:0003700">
    <property type="term" value="F:DNA-binding transcription factor activity"/>
    <property type="evidence" value="ECO:0007669"/>
    <property type="project" value="TreeGrafter"/>
</dbReference>
<dbReference type="InterPro" id="IPR028082">
    <property type="entry name" value="Peripla_BP_I"/>
</dbReference>
<dbReference type="PROSITE" id="PS00356">
    <property type="entry name" value="HTH_LACI_1"/>
    <property type="match status" value="1"/>
</dbReference>
<evidence type="ECO:0000313" key="7">
    <source>
        <dbReference type="Proteomes" id="UP000317122"/>
    </source>
</evidence>
<dbReference type="EMBL" id="VLKT01000088">
    <property type="protein sequence ID" value="TWI18933.1"/>
    <property type="molecule type" value="Genomic_DNA"/>
</dbReference>
<keyword evidence="4" id="KW-0804">Transcription</keyword>
<evidence type="ECO:0000256" key="4">
    <source>
        <dbReference type="ARBA" id="ARBA00023163"/>
    </source>
</evidence>
<proteinExistence type="predicted"/>
<accession>A0A562MG87</accession>
<dbReference type="AlphaFoldDB" id="A0A562MG87"/>